<dbReference type="Pfam" id="PF23057">
    <property type="entry name" value="RBD_ZCCHC3_1st"/>
    <property type="match status" value="1"/>
</dbReference>
<dbReference type="PANTHER" id="PTHR46486">
    <property type="entry name" value="CCHC-TYPE DOMAIN-CONTAINING PROTEIN"/>
    <property type="match status" value="1"/>
</dbReference>
<proteinExistence type="predicted"/>
<dbReference type="InterPro" id="IPR036875">
    <property type="entry name" value="Znf_CCHC_sf"/>
</dbReference>
<dbReference type="Pfam" id="PF23058">
    <property type="entry name" value="RBD_ZCCHC3_2nd"/>
    <property type="match status" value="1"/>
</dbReference>
<dbReference type="InterPro" id="IPR057811">
    <property type="entry name" value="RBD_ZCCHC3_2nd"/>
</dbReference>
<dbReference type="Gene3D" id="4.10.60.10">
    <property type="entry name" value="Zinc finger, CCHC-type"/>
    <property type="match status" value="1"/>
</dbReference>
<dbReference type="InterPro" id="IPR057810">
    <property type="entry name" value="RBD_ZCCHC3_1st"/>
</dbReference>
<feature type="domain" description="CCHC-type" evidence="1">
    <location>
        <begin position="213"/>
        <end position="229"/>
    </location>
</feature>
<dbReference type="Proteomes" id="UP000736164">
    <property type="component" value="Unassembled WGS sequence"/>
</dbReference>
<keyword evidence="3" id="KW-1185">Reference proteome</keyword>
<dbReference type="GO" id="GO:0003676">
    <property type="term" value="F:nucleic acid binding"/>
    <property type="evidence" value="ECO:0007669"/>
    <property type="project" value="InterPro"/>
</dbReference>
<evidence type="ECO:0000313" key="3">
    <source>
        <dbReference type="Proteomes" id="UP000736164"/>
    </source>
</evidence>
<dbReference type="SUPFAM" id="SSF57756">
    <property type="entry name" value="Retrovirus zinc finger-like domains"/>
    <property type="match status" value="1"/>
</dbReference>
<name>A0A8J7THD5_ATRSP</name>
<accession>A0A8J7THD5</accession>
<dbReference type="EMBL" id="JAAWVO010065887">
    <property type="protein sequence ID" value="MBN3323614.1"/>
    <property type="molecule type" value="Genomic_DNA"/>
</dbReference>
<protein>
    <submittedName>
        <fullName evidence="2">ZCHC3 protein</fullName>
    </submittedName>
</protein>
<dbReference type="PANTHER" id="PTHR46486:SF1">
    <property type="entry name" value="CCHC-TYPE DOMAIN-CONTAINING PROTEIN"/>
    <property type="match status" value="1"/>
</dbReference>
<dbReference type="SMART" id="SM00343">
    <property type="entry name" value="ZnF_C2HC"/>
    <property type="match status" value="2"/>
</dbReference>
<feature type="non-terminal residue" evidence="2">
    <location>
        <position position="1"/>
    </location>
</feature>
<dbReference type="AlphaFoldDB" id="A0A8J7THD5"/>
<organism evidence="2 3">
    <name type="scientific">Atractosteus spatula</name>
    <name type="common">Alligator gar</name>
    <name type="synonym">Lepisosteus spatula</name>
    <dbReference type="NCBI Taxonomy" id="7917"/>
    <lineage>
        <taxon>Eukaryota</taxon>
        <taxon>Metazoa</taxon>
        <taxon>Chordata</taxon>
        <taxon>Craniata</taxon>
        <taxon>Vertebrata</taxon>
        <taxon>Euteleostomi</taxon>
        <taxon>Actinopterygii</taxon>
        <taxon>Neopterygii</taxon>
        <taxon>Holostei</taxon>
        <taxon>Semionotiformes</taxon>
        <taxon>Lepisosteidae</taxon>
        <taxon>Atractosteus</taxon>
    </lineage>
</organism>
<feature type="domain" description="CCHC-type" evidence="1">
    <location>
        <begin position="195"/>
        <end position="211"/>
    </location>
</feature>
<comment type="caution">
    <text evidence="2">The sequence shown here is derived from an EMBL/GenBank/DDBJ whole genome shotgun (WGS) entry which is preliminary data.</text>
</comment>
<evidence type="ECO:0000259" key="1">
    <source>
        <dbReference type="SMART" id="SM00343"/>
    </source>
</evidence>
<dbReference type="GO" id="GO:0008270">
    <property type="term" value="F:zinc ion binding"/>
    <property type="evidence" value="ECO:0007669"/>
    <property type="project" value="InterPro"/>
</dbReference>
<evidence type="ECO:0000313" key="2">
    <source>
        <dbReference type="EMBL" id="MBN3323614.1"/>
    </source>
</evidence>
<gene>
    <name evidence="2" type="primary">Zcchc3_110</name>
    <name evidence="2" type="ORF">GTO95_0012770</name>
</gene>
<feature type="non-terminal residue" evidence="2">
    <location>
        <position position="262"/>
    </location>
</feature>
<reference evidence="2" key="1">
    <citation type="journal article" date="2021" name="Cell">
        <title>Tracing the genetic footprints of vertebrate landing in non-teleost ray-finned fishes.</title>
        <authorList>
            <person name="Bi X."/>
            <person name="Wang K."/>
            <person name="Yang L."/>
            <person name="Pan H."/>
            <person name="Jiang H."/>
            <person name="Wei Q."/>
            <person name="Fang M."/>
            <person name="Yu H."/>
            <person name="Zhu C."/>
            <person name="Cai Y."/>
            <person name="He Y."/>
            <person name="Gan X."/>
            <person name="Zeng H."/>
            <person name="Yu D."/>
            <person name="Zhu Y."/>
            <person name="Jiang H."/>
            <person name="Qiu Q."/>
            <person name="Yang H."/>
            <person name="Zhang Y.E."/>
            <person name="Wang W."/>
            <person name="Zhu M."/>
            <person name="He S."/>
            <person name="Zhang G."/>
        </authorList>
    </citation>
    <scope>NUCLEOTIDE SEQUENCE</scope>
    <source>
        <strain evidence="2">Allg_001</strain>
    </source>
</reference>
<sequence length="262" mass="31148">MEKTSAIKNAKPRYMVCFVLRKEAFEKDFERDAFEDNIIFKYLPLQPEDVYCLQSFLGKNIFDLSLSSPDPCVKVWSILTARRQEEPFVNFLLEPLFARELRPLWVHMFSPYDMFMFKDDIVNFLKRFLDVQDTGVKILDRKKIWNRKRKYMVRFRADPKAEDRLLHHPVSFTIGVKRGYLYYLYYLYYPEQHFECRRYGQRGHYASDCKVQVCRKCDEVGHSALTCRSEPKCNLCGGSGHLYKLLLSPAAYLQQARPRLVT</sequence>
<dbReference type="InterPro" id="IPR001878">
    <property type="entry name" value="Znf_CCHC"/>
</dbReference>